<dbReference type="InterPro" id="IPR029752">
    <property type="entry name" value="D-isomer_DH_CS1"/>
</dbReference>
<feature type="domain" description="Enoyl reductase (ER)" evidence="5">
    <location>
        <begin position="12"/>
        <end position="326"/>
    </location>
</feature>
<keyword evidence="4" id="KW-0560">Oxidoreductase</keyword>
<dbReference type="SUPFAM" id="SSF51735">
    <property type="entry name" value="NAD(P)-binding Rossmann-fold domains"/>
    <property type="match status" value="1"/>
</dbReference>
<reference evidence="6 7" key="1">
    <citation type="submission" date="2016-03" db="EMBL/GenBank/DDBJ databases">
        <authorList>
            <person name="Ploux O."/>
        </authorList>
    </citation>
    <scope>NUCLEOTIDE SEQUENCE [LARGE SCALE GENOMIC DNA]</scope>
    <source>
        <strain evidence="6 7">UAMH 11012</strain>
    </source>
</reference>
<evidence type="ECO:0000313" key="6">
    <source>
        <dbReference type="EMBL" id="CZR55691.1"/>
    </source>
</evidence>
<dbReference type="OrthoDB" id="1879366at2759"/>
<dbReference type="FunFam" id="3.40.50.720:FF:000022">
    <property type="entry name" value="Cinnamyl alcohol dehydrogenase"/>
    <property type="match status" value="1"/>
</dbReference>
<dbReference type="InterPro" id="IPR013154">
    <property type="entry name" value="ADH-like_N"/>
</dbReference>
<protein>
    <submittedName>
        <fullName evidence="6">Related to ALCOHOL DEHYDROGENASE I-ADH1</fullName>
    </submittedName>
</protein>
<dbReference type="GO" id="GO:0016616">
    <property type="term" value="F:oxidoreductase activity, acting on the CH-OH group of donors, NAD or NADP as acceptor"/>
    <property type="evidence" value="ECO:0007669"/>
    <property type="project" value="InterPro"/>
</dbReference>
<dbReference type="InterPro" id="IPR011032">
    <property type="entry name" value="GroES-like_sf"/>
</dbReference>
<gene>
    <name evidence="6" type="ORF">PAC_05579</name>
</gene>
<dbReference type="InterPro" id="IPR047109">
    <property type="entry name" value="CAD-like"/>
</dbReference>
<dbReference type="AlphaFoldDB" id="A0A1L7WSD6"/>
<accession>A0A1L7WSD6</accession>
<dbReference type="Pfam" id="PF02826">
    <property type="entry name" value="2-Hacid_dh_C"/>
    <property type="match status" value="1"/>
</dbReference>
<dbReference type="Pfam" id="PF08240">
    <property type="entry name" value="ADH_N"/>
    <property type="match status" value="1"/>
</dbReference>
<keyword evidence="2" id="KW-0479">Metal-binding</keyword>
<dbReference type="Proteomes" id="UP000184330">
    <property type="component" value="Unassembled WGS sequence"/>
</dbReference>
<organism evidence="6 7">
    <name type="scientific">Phialocephala subalpina</name>
    <dbReference type="NCBI Taxonomy" id="576137"/>
    <lineage>
        <taxon>Eukaryota</taxon>
        <taxon>Fungi</taxon>
        <taxon>Dikarya</taxon>
        <taxon>Ascomycota</taxon>
        <taxon>Pezizomycotina</taxon>
        <taxon>Leotiomycetes</taxon>
        <taxon>Helotiales</taxon>
        <taxon>Mollisiaceae</taxon>
        <taxon>Phialocephala</taxon>
        <taxon>Phialocephala fortinii species complex</taxon>
    </lineage>
</organism>
<dbReference type="InterPro" id="IPR036291">
    <property type="entry name" value="NAD(P)-bd_dom_sf"/>
</dbReference>
<dbReference type="SMART" id="SM00829">
    <property type="entry name" value="PKS_ER"/>
    <property type="match status" value="1"/>
</dbReference>
<dbReference type="GO" id="GO:0008270">
    <property type="term" value="F:zinc ion binding"/>
    <property type="evidence" value="ECO:0007669"/>
    <property type="project" value="InterPro"/>
</dbReference>
<dbReference type="EMBL" id="FJOG01000007">
    <property type="protein sequence ID" value="CZR55691.1"/>
    <property type="molecule type" value="Genomic_DNA"/>
</dbReference>
<dbReference type="STRING" id="576137.A0A1L7WSD6"/>
<proteinExistence type="predicted"/>
<dbReference type="InterPro" id="IPR002328">
    <property type="entry name" value="ADH_Zn_CS"/>
</dbReference>
<dbReference type="Gene3D" id="3.90.180.10">
    <property type="entry name" value="Medium-chain alcohol dehydrogenases, catalytic domain"/>
    <property type="match status" value="1"/>
</dbReference>
<dbReference type="PROSITE" id="PS00059">
    <property type="entry name" value="ADH_ZINC"/>
    <property type="match status" value="1"/>
</dbReference>
<evidence type="ECO:0000256" key="3">
    <source>
        <dbReference type="ARBA" id="ARBA00022833"/>
    </source>
</evidence>
<name>A0A1L7WSD6_9HELO</name>
<evidence type="ECO:0000256" key="4">
    <source>
        <dbReference type="ARBA" id="ARBA00023002"/>
    </source>
</evidence>
<keyword evidence="3" id="KW-0862">Zinc</keyword>
<evidence type="ECO:0000313" key="7">
    <source>
        <dbReference type="Proteomes" id="UP000184330"/>
    </source>
</evidence>
<evidence type="ECO:0000256" key="1">
    <source>
        <dbReference type="ARBA" id="ARBA00001947"/>
    </source>
</evidence>
<dbReference type="PROSITE" id="PS00065">
    <property type="entry name" value="D_2_HYDROXYACID_DH_1"/>
    <property type="match status" value="1"/>
</dbReference>
<dbReference type="GO" id="GO:0051287">
    <property type="term" value="F:NAD binding"/>
    <property type="evidence" value="ECO:0007669"/>
    <property type="project" value="InterPro"/>
</dbReference>
<evidence type="ECO:0000256" key="2">
    <source>
        <dbReference type="ARBA" id="ARBA00022723"/>
    </source>
</evidence>
<dbReference type="Gene3D" id="3.40.50.720">
    <property type="entry name" value="NAD(P)-binding Rossmann-like Domain"/>
    <property type="match status" value="1"/>
</dbReference>
<dbReference type="InterPro" id="IPR020843">
    <property type="entry name" value="ER"/>
</dbReference>
<dbReference type="InterPro" id="IPR006140">
    <property type="entry name" value="D-isomer_DH_NAD-bd"/>
</dbReference>
<keyword evidence="7" id="KW-1185">Reference proteome</keyword>
<dbReference type="PANTHER" id="PTHR42683">
    <property type="entry name" value="ALDEHYDE REDUCTASE"/>
    <property type="match status" value="1"/>
</dbReference>
<dbReference type="CDD" id="cd05283">
    <property type="entry name" value="CAD1"/>
    <property type="match status" value="1"/>
</dbReference>
<dbReference type="SUPFAM" id="SSF50129">
    <property type="entry name" value="GroES-like"/>
    <property type="match status" value="1"/>
</dbReference>
<sequence length="328" mass="35836">MVQNFVYRGVEGAVKKVPDELPELGPKDVLIKITHASLCGTDVHMIPHGMALGHEGVGIVEKIGSQVKTLKVGERAGAGYLRDSCGHCDYCLKGKDIYCYERNVFGEADYSKGTFGDYYIGTETYIHKIPDSLSSADAAPLQCAGSTVYSAIIQYTVPGNRVGILGIGGLGHLAIQFSSKLGFETIVFSTSTNKEKEAKGFGASEFYLLSEPEKVVKPIDVLIVTAGRYPDWSKFMKKEVLARTANIVVLSAPTAPIELPSWPFFFETYNLRSSLVASRSVHADMLNFAALHGIKPTIETFEFSVEGFKECLDKLNSGKLRYRGVLVK</sequence>
<comment type="cofactor">
    <cofactor evidence="1">
        <name>Zn(2+)</name>
        <dbReference type="ChEBI" id="CHEBI:29105"/>
    </cofactor>
</comment>
<evidence type="ECO:0000259" key="5">
    <source>
        <dbReference type="SMART" id="SM00829"/>
    </source>
</evidence>